<organism evidence="1 2">
    <name type="scientific">Fluviibacter phosphoraccumulans</name>
    <dbReference type="NCBI Taxonomy" id="1751046"/>
    <lineage>
        <taxon>Bacteria</taxon>
        <taxon>Pseudomonadati</taxon>
        <taxon>Pseudomonadota</taxon>
        <taxon>Betaproteobacteria</taxon>
        <taxon>Rhodocyclales</taxon>
        <taxon>Fluviibacteraceae</taxon>
        <taxon>Fluviibacter</taxon>
    </lineage>
</organism>
<dbReference type="RefSeq" id="WP_162071309.1">
    <property type="nucleotide sequence ID" value="NZ_AP019011.1"/>
</dbReference>
<accession>A0A679I5N2</accession>
<sequence>MLFLRKGAVLPLAGVSDARAKQKSCPLPQQPPSLRSVVAGDPSGPAALGVGFAFAKLGLRYVRLFLLCARVFVSLDGQPLNPFFFFATPQKKVGTPVAEEPAYGCR</sequence>
<proteinExistence type="predicted"/>
<keyword evidence="2" id="KW-1185">Reference proteome</keyword>
<evidence type="ECO:0000313" key="1">
    <source>
        <dbReference type="EMBL" id="BBU69329.1"/>
    </source>
</evidence>
<dbReference type="Proteomes" id="UP000463961">
    <property type="component" value="Chromosome"/>
</dbReference>
<evidence type="ECO:0000313" key="2">
    <source>
        <dbReference type="Proteomes" id="UP000463961"/>
    </source>
</evidence>
<reference evidence="2" key="1">
    <citation type="submission" date="2020-01" db="EMBL/GenBank/DDBJ databases">
        <title>Phosphoaccumulans saitamaens gen. nov., sp. nov., a polyphosphate accumulating bacterium isolated from surface river water.</title>
        <authorList>
            <person name="Watanabe K."/>
            <person name="Suda W."/>
        </authorList>
    </citation>
    <scope>NUCLEOTIDE SEQUENCE [LARGE SCALE GENOMIC DNA]</scope>
    <source>
        <strain evidence="2">ICHIAU1</strain>
    </source>
</reference>
<dbReference type="AlphaFoldDB" id="A0A679I5N2"/>
<gene>
    <name evidence="1" type="ORF">ICHIAU1_16120</name>
</gene>
<protein>
    <submittedName>
        <fullName evidence="1">Uncharacterized protein</fullName>
    </submittedName>
</protein>
<dbReference type="EMBL" id="AP022345">
    <property type="protein sequence ID" value="BBU69329.1"/>
    <property type="molecule type" value="Genomic_DNA"/>
</dbReference>
<name>A0A679I5N2_9RHOO</name>